<evidence type="ECO:0000256" key="1">
    <source>
        <dbReference type="ARBA" id="ARBA00001971"/>
    </source>
</evidence>
<dbReference type="PANTHER" id="PTHR24279:SF120">
    <property type="entry name" value="CYTOCHROME P450"/>
    <property type="match status" value="1"/>
</dbReference>
<dbReference type="InterPro" id="IPR001128">
    <property type="entry name" value="Cyt_P450"/>
</dbReference>
<reference evidence="9 10" key="1">
    <citation type="journal article" date="2015" name="Nat. Commun.">
        <title>Outbred genome sequencing and CRISPR/Cas9 gene editing in butterflies.</title>
        <authorList>
            <person name="Li X."/>
            <person name="Fan D."/>
            <person name="Zhang W."/>
            <person name="Liu G."/>
            <person name="Zhang L."/>
            <person name="Zhao L."/>
            <person name="Fang X."/>
            <person name="Chen L."/>
            <person name="Dong Y."/>
            <person name="Chen Y."/>
            <person name="Ding Y."/>
            <person name="Zhao R."/>
            <person name="Feng M."/>
            <person name="Zhu Y."/>
            <person name="Feng Y."/>
            <person name="Jiang X."/>
            <person name="Zhu D."/>
            <person name="Xiang H."/>
            <person name="Feng X."/>
            <person name="Li S."/>
            <person name="Wang J."/>
            <person name="Zhang G."/>
            <person name="Kronforst M.R."/>
            <person name="Wang W."/>
        </authorList>
    </citation>
    <scope>NUCLEOTIDE SEQUENCE [LARGE SCALE GENOMIC DNA]</scope>
    <source>
        <strain evidence="9">Ya'a_city_454_Px</strain>
        <tissue evidence="9">Whole body</tissue>
    </source>
</reference>
<keyword evidence="10" id="KW-1185">Reference proteome</keyword>
<sequence length="903" mass="104302">MDKLYKTYGPIVKLPGIFGAQTYVMLFDTESIGNILRNENYLPKRPGFISLEHYRKVYKKKKGEIIPEITGLGSDHGEAWKKLRSIVNPILMQPKTIKLYAATTDEVACEVVERIKSARDDNGLLKNDLGHEMALWSMETIALVTLGGRLNCFDPNLPADSPVKKLIYYAHEAFASVDKLDLRPNLWKLYPTKLYKKTMRVLQELEDVNKYFIQEAINRLKTETKSDKEKGMLEKLLEIDEHIAHIMASDLLFAGADTTSHSVILILYLLAKNPEKQRKLREEIMSGSEKRPYLKACLKEAMRVMPVASANTRETSKEYNILGYHIPKHKNFIFAHEYTSMMECHYPRPKEYIPERWLADKDDPLYYGNAHPFAYSPFGFGARSCIGRRLAELMIETLVVRIIQNFHIQWYVTSVTNVISDATESIQPLKSWDEIPGPSKLPIISTLHHFLPMGSFYKIGGYEFFDKLYKTYGPITRLPGFFGSPDVVILYDAESIAHILRSENLMPKRPGFQSLEHYRKEYKKKHGKVTHEMSGLATDHDENWKTLRSAVSPILLQPKTVKLYSNILDDVANDMIKRMRSIRDENNMLKSDLATEMNLWALESIGLVALGHRLNCFDPNLPADSPVRQLIQIVHDFFAVSDKLDFKPSFWRIFPTRSYKKAMKLYEDQENLSKYFIEIGTEALKNKKMDKESKNEKGILEKLLEINEHYAHLMASDLLFAGVDTTANTVIPTLYLLAKNPEKQNKLREEILSGSEKRPYLKACIKEAIRIMPVAVANFRQTSKEYNILGYHIPKHSMMTFAHQYLSMMECHYPRPNEYIPERWIADKEDPLYHGNAHPFAYMPFGFGSRSCIGRRIAELEIETLVTRVVENFQIDWFGEPLKQYQSSLNYVKGPFNFTFKDL</sequence>
<dbReference type="Gene3D" id="1.10.630.10">
    <property type="entry name" value="Cytochrome P450"/>
    <property type="match status" value="2"/>
</dbReference>
<dbReference type="STRING" id="66420.A0A194PCV8"/>
<dbReference type="PANTHER" id="PTHR24279">
    <property type="entry name" value="CYTOCHROME P450"/>
    <property type="match status" value="1"/>
</dbReference>
<feature type="binding site" description="axial binding residue" evidence="8">
    <location>
        <position position="385"/>
    </location>
    <ligand>
        <name>heme</name>
        <dbReference type="ChEBI" id="CHEBI:30413"/>
    </ligand>
    <ligandPart>
        <name>Fe</name>
        <dbReference type="ChEBI" id="CHEBI:18248"/>
    </ligandPart>
</feature>
<dbReference type="GO" id="GO:0020037">
    <property type="term" value="F:heme binding"/>
    <property type="evidence" value="ECO:0007669"/>
    <property type="project" value="InterPro"/>
</dbReference>
<dbReference type="InterPro" id="IPR017972">
    <property type="entry name" value="Cyt_P450_CS"/>
</dbReference>
<dbReference type="CDD" id="cd11054">
    <property type="entry name" value="CYP24A1-like"/>
    <property type="match status" value="2"/>
</dbReference>
<protein>
    <submittedName>
        <fullName evidence="9">Cytochrome P450 CYP12A2</fullName>
    </submittedName>
</protein>
<dbReference type="GO" id="GO:0005506">
    <property type="term" value="F:iron ion binding"/>
    <property type="evidence" value="ECO:0007669"/>
    <property type="project" value="InterPro"/>
</dbReference>
<dbReference type="InterPro" id="IPR002401">
    <property type="entry name" value="Cyt_P450_E_grp-I"/>
</dbReference>
<accession>A0A194PCV8</accession>
<evidence type="ECO:0000256" key="6">
    <source>
        <dbReference type="ARBA" id="ARBA00023004"/>
    </source>
</evidence>
<dbReference type="InterPro" id="IPR050479">
    <property type="entry name" value="CYP11_CYP27_families"/>
</dbReference>
<name>A0A194PCV8_PAPXU</name>
<dbReference type="PRINTS" id="PR00385">
    <property type="entry name" value="P450"/>
</dbReference>
<evidence type="ECO:0000256" key="2">
    <source>
        <dbReference type="ARBA" id="ARBA00010617"/>
    </source>
</evidence>
<dbReference type="PROSITE" id="PS00086">
    <property type="entry name" value="CYTOCHROME_P450"/>
    <property type="match status" value="2"/>
</dbReference>
<comment type="similarity">
    <text evidence="2">Belongs to the cytochrome P450 family.</text>
</comment>
<dbReference type="PRINTS" id="PR00463">
    <property type="entry name" value="EP450I"/>
</dbReference>
<proteinExistence type="inferred from homology"/>
<gene>
    <name evidence="9" type="ORF">RR46_14650</name>
</gene>
<dbReference type="SUPFAM" id="SSF48264">
    <property type="entry name" value="Cytochrome P450"/>
    <property type="match status" value="2"/>
</dbReference>
<dbReference type="Proteomes" id="UP000053268">
    <property type="component" value="Unassembled WGS sequence"/>
</dbReference>
<evidence type="ECO:0000256" key="4">
    <source>
        <dbReference type="ARBA" id="ARBA00022723"/>
    </source>
</evidence>
<keyword evidence="5" id="KW-0560">Oxidoreductase</keyword>
<evidence type="ECO:0000313" key="9">
    <source>
        <dbReference type="EMBL" id="KPI91146.1"/>
    </source>
</evidence>
<keyword evidence="7" id="KW-0503">Monooxygenase</keyword>
<organism evidence="9 10">
    <name type="scientific">Papilio xuthus</name>
    <name type="common">Asian swallowtail butterfly</name>
    <dbReference type="NCBI Taxonomy" id="66420"/>
    <lineage>
        <taxon>Eukaryota</taxon>
        <taxon>Metazoa</taxon>
        <taxon>Ecdysozoa</taxon>
        <taxon>Arthropoda</taxon>
        <taxon>Hexapoda</taxon>
        <taxon>Insecta</taxon>
        <taxon>Pterygota</taxon>
        <taxon>Neoptera</taxon>
        <taxon>Endopterygota</taxon>
        <taxon>Lepidoptera</taxon>
        <taxon>Glossata</taxon>
        <taxon>Ditrysia</taxon>
        <taxon>Papilionoidea</taxon>
        <taxon>Papilionidae</taxon>
        <taxon>Papilioninae</taxon>
        <taxon>Papilio</taxon>
    </lineage>
</organism>
<comment type="cofactor">
    <cofactor evidence="1 8">
        <name>heme</name>
        <dbReference type="ChEBI" id="CHEBI:30413"/>
    </cofactor>
</comment>
<keyword evidence="6 8" id="KW-0408">Iron</keyword>
<dbReference type="InterPro" id="IPR036396">
    <property type="entry name" value="Cyt_P450_sf"/>
</dbReference>
<dbReference type="Pfam" id="PF00067">
    <property type="entry name" value="p450"/>
    <property type="match status" value="2"/>
</dbReference>
<dbReference type="GO" id="GO:0016705">
    <property type="term" value="F:oxidoreductase activity, acting on paired donors, with incorporation or reduction of molecular oxygen"/>
    <property type="evidence" value="ECO:0007669"/>
    <property type="project" value="InterPro"/>
</dbReference>
<keyword evidence="4 8" id="KW-0479">Metal-binding</keyword>
<keyword evidence="3 8" id="KW-0349">Heme</keyword>
<dbReference type="FunFam" id="1.10.630.10:FF:000006">
    <property type="entry name" value="Cytochrome P450 302a1, mitochondrial"/>
    <property type="match status" value="1"/>
</dbReference>
<evidence type="ECO:0000256" key="8">
    <source>
        <dbReference type="PIRSR" id="PIRSR602401-1"/>
    </source>
</evidence>
<evidence type="ECO:0000313" key="10">
    <source>
        <dbReference type="Proteomes" id="UP000053268"/>
    </source>
</evidence>
<dbReference type="GO" id="GO:0004497">
    <property type="term" value="F:monooxygenase activity"/>
    <property type="evidence" value="ECO:0007669"/>
    <property type="project" value="UniProtKB-KW"/>
</dbReference>
<evidence type="ECO:0000256" key="7">
    <source>
        <dbReference type="ARBA" id="ARBA00023033"/>
    </source>
</evidence>
<evidence type="ECO:0000256" key="5">
    <source>
        <dbReference type="ARBA" id="ARBA00023002"/>
    </source>
</evidence>
<dbReference type="EMBL" id="KQ459606">
    <property type="protein sequence ID" value="KPI91146.1"/>
    <property type="molecule type" value="Genomic_DNA"/>
</dbReference>
<evidence type="ECO:0000256" key="3">
    <source>
        <dbReference type="ARBA" id="ARBA00022617"/>
    </source>
</evidence>
<dbReference type="AlphaFoldDB" id="A0A194PCV8"/>